<keyword evidence="2" id="KW-0732">Signal</keyword>
<dbReference type="SUPFAM" id="SSF63829">
    <property type="entry name" value="Calcium-dependent phosphotriesterase"/>
    <property type="match status" value="1"/>
</dbReference>
<protein>
    <submittedName>
        <fullName evidence="4">Gluconolactonase</fullName>
        <ecNumber evidence="4">3.1.1.17</ecNumber>
    </submittedName>
</protein>
<gene>
    <name evidence="4" type="primary">gnl_4</name>
    <name evidence="4" type="ORF">Pan54_51920</name>
</gene>
<dbReference type="GO" id="GO:0004341">
    <property type="term" value="F:gluconolactonase activity"/>
    <property type="evidence" value="ECO:0007669"/>
    <property type="project" value="UniProtKB-EC"/>
</dbReference>
<dbReference type="InterPro" id="IPR013658">
    <property type="entry name" value="SGL"/>
</dbReference>
<dbReference type="PANTHER" id="PTHR47572:SF4">
    <property type="entry name" value="LACTONASE DRP35"/>
    <property type="match status" value="1"/>
</dbReference>
<dbReference type="OrthoDB" id="272794at2"/>
<dbReference type="EMBL" id="SJPG01000001">
    <property type="protein sequence ID" value="TWT64429.1"/>
    <property type="molecule type" value="Genomic_DNA"/>
</dbReference>
<accession>A0A5C5XPD5</accession>
<dbReference type="InterPro" id="IPR011042">
    <property type="entry name" value="6-blade_b-propeller_TolB-like"/>
</dbReference>
<proteinExistence type="predicted"/>
<evidence type="ECO:0000256" key="2">
    <source>
        <dbReference type="SAM" id="SignalP"/>
    </source>
</evidence>
<evidence type="ECO:0000256" key="1">
    <source>
        <dbReference type="ARBA" id="ARBA00022801"/>
    </source>
</evidence>
<name>A0A5C5XPD5_9PLAN</name>
<sequence length="338" mass="37010" precursor="true">MTRFFLALMIMLVTNVCTAQDTLNFPHLGEVLRMDDAVNKIIPKDAVIEVVASGFDWTEGPVWVPGDPGHLLFSDIPQNAVYRWDEGEGVSLFMQPSGYTGVAPYGGEPGCNGLMLDSQGRLTSCEHGDRRLSVLTKEGGKRTLVDNYEGKRLNSPNDLIFHSNGELLFTDPPYGLPKRWDDPRRELDFCGVYRLTPDKQLTLLTKEMTRPNGIALSPDEKTLYLAQSDPEAALWKAFPINKDGSLGKSRVLHDATESVDKLPGLPDGMAVATDGTLFATGPGGVYIFTPEGKLLGRISTGERTSNCTFGGADGKTLYMTADMYLCRIKTNLTGLSHK</sequence>
<feature type="signal peptide" evidence="2">
    <location>
        <begin position="1"/>
        <end position="19"/>
    </location>
</feature>
<keyword evidence="1 4" id="KW-0378">Hydrolase</keyword>
<dbReference type="InterPro" id="IPR051262">
    <property type="entry name" value="SMP-30/CGR1_Lactonase"/>
</dbReference>
<comment type="caution">
    <text evidence="4">The sequence shown here is derived from an EMBL/GenBank/DDBJ whole genome shotgun (WGS) entry which is preliminary data.</text>
</comment>
<evidence type="ECO:0000259" key="3">
    <source>
        <dbReference type="Pfam" id="PF08450"/>
    </source>
</evidence>
<dbReference type="Gene3D" id="2.120.10.30">
    <property type="entry name" value="TolB, C-terminal domain"/>
    <property type="match status" value="1"/>
</dbReference>
<dbReference type="EC" id="3.1.1.17" evidence="4"/>
<evidence type="ECO:0000313" key="4">
    <source>
        <dbReference type="EMBL" id="TWT64429.1"/>
    </source>
</evidence>
<keyword evidence="5" id="KW-1185">Reference proteome</keyword>
<feature type="domain" description="SMP-30/Gluconolactonase/LRE-like region" evidence="3">
    <location>
        <begin position="57"/>
        <end position="321"/>
    </location>
</feature>
<evidence type="ECO:0000313" key="5">
    <source>
        <dbReference type="Proteomes" id="UP000316095"/>
    </source>
</evidence>
<dbReference type="AlphaFoldDB" id="A0A5C5XPD5"/>
<dbReference type="Proteomes" id="UP000316095">
    <property type="component" value="Unassembled WGS sequence"/>
</dbReference>
<dbReference type="PANTHER" id="PTHR47572">
    <property type="entry name" value="LIPOPROTEIN-RELATED"/>
    <property type="match status" value="1"/>
</dbReference>
<reference evidence="4 5" key="1">
    <citation type="submission" date="2019-02" db="EMBL/GenBank/DDBJ databases">
        <title>Deep-cultivation of Planctomycetes and their phenomic and genomic characterization uncovers novel biology.</title>
        <authorList>
            <person name="Wiegand S."/>
            <person name="Jogler M."/>
            <person name="Boedeker C."/>
            <person name="Pinto D."/>
            <person name="Vollmers J."/>
            <person name="Rivas-Marin E."/>
            <person name="Kohn T."/>
            <person name="Peeters S.H."/>
            <person name="Heuer A."/>
            <person name="Rast P."/>
            <person name="Oberbeckmann S."/>
            <person name="Bunk B."/>
            <person name="Jeske O."/>
            <person name="Meyerdierks A."/>
            <person name="Storesund J.E."/>
            <person name="Kallscheuer N."/>
            <person name="Luecker S."/>
            <person name="Lage O.M."/>
            <person name="Pohl T."/>
            <person name="Merkel B.J."/>
            <person name="Hornburger P."/>
            <person name="Mueller R.-W."/>
            <person name="Bruemmer F."/>
            <person name="Labrenz M."/>
            <person name="Spormann A.M."/>
            <person name="Op Den Camp H."/>
            <person name="Overmann J."/>
            <person name="Amann R."/>
            <person name="Jetten M.S.M."/>
            <person name="Mascher T."/>
            <person name="Medema M.H."/>
            <person name="Devos D.P."/>
            <person name="Kaster A.-K."/>
            <person name="Ovreas L."/>
            <person name="Rohde M."/>
            <person name="Galperin M.Y."/>
            <person name="Jogler C."/>
        </authorList>
    </citation>
    <scope>NUCLEOTIDE SEQUENCE [LARGE SCALE GENOMIC DNA]</scope>
    <source>
        <strain evidence="4 5">Pan54</strain>
    </source>
</reference>
<dbReference type="RefSeq" id="WP_146506142.1">
    <property type="nucleotide sequence ID" value="NZ_SJPG01000001.1"/>
</dbReference>
<feature type="chain" id="PRO_5022674858" evidence="2">
    <location>
        <begin position="20"/>
        <end position="338"/>
    </location>
</feature>
<dbReference type="Pfam" id="PF08450">
    <property type="entry name" value="SGL"/>
    <property type="match status" value="1"/>
</dbReference>
<organism evidence="4 5">
    <name type="scientific">Rubinisphaera italica</name>
    <dbReference type="NCBI Taxonomy" id="2527969"/>
    <lineage>
        <taxon>Bacteria</taxon>
        <taxon>Pseudomonadati</taxon>
        <taxon>Planctomycetota</taxon>
        <taxon>Planctomycetia</taxon>
        <taxon>Planctomycetales</taxon>
        <taxon>Planctomycetaceae</taxon>
        <taxon>Rubinisphaera</taxon>
    </lineage>
</organism>